<keyword evidence="2" id="KW-1185">Reference proteome</keyword>
<name>K8P7P5_9BRAD</name>
<evidence type="ECO:0000313" key="1">
    <source>
        <dbReference type="EMBL" id="EKS35665.1"/>
    </source>
</evidence>
<sequence>MSQFRETPDEMIDYDFHKKDAARLRREARIQIVSVLVQAIGFPFRQTMRFARRWQAVWPAPAARADGDRGFANLWAGLAKARALLW</sequence>
<protein>
    <submittedName>
        <fullName evidence="1">Uncharacterized protein</fullName>
    </submittedName>
</protein>
<dbReference type="PATRIC" id="fig|883079.3.peg.1905"/>
<dbReference type="Proteomes" id="UP000001095">
    <property type="component" value="Unassembled WGS sequence"/>
</dbReference>
<dbReference type="EMBL" id="AGWY01000008">
    <property type="protein sequence ID" value="EKS35665.1"/>
    <property type="molecule type" value="Genomic_DNA"/>
</dbReference>
<dbReference type="RefSeq" id="WP_002712743.1">
    <property type="nucleotide sequence ID" value="NZ_KB375281.1"/>
</dbReference>
<dbReference type="AlphaFoldDB" id="K8P7P5"/>
<gene>
    <name evidence="1" type="ORF">HMPREF9696_01877</name>
</gene>
<reference evidence="1 2" key="1">
    <citation type="submission" date="2012-04" db="EMBL/GenBank/DDBJ databases">
        <title>The Genome Sequence of Afipia clevelandensis ATCC 49720.</title>
        <authorList>
            <consortium name="The Broad Institute Genome Sequencing Platform"/>
            <person name="Earl A."/>
            <person name="Ward D."/>
            <person name="Feldgarden M."/>
            <person name="Gevers D."/>
            <person name="Huys G."/>
            <person name="Walker B."/>
            <person name="Young S.K."/>
            <person name="Zeng Q."/>
            <person name="Gargeya S."/>
            <person name="Fitzgerald M."/>
            <person name="Haas B."/>
            <person name="Abouelleil A."/>
            <person name="Alvarado L."/>
            <person name="Arachchi H.M."/>
            <person name="Berlin A."/>
            <person name="Chapman S.B."/>
            <person name="Goldberg J."/>
            <person name="Griggs A."/>
            <person name="Gujja S."/>
            <person name="Hansen M."/>
            <person name="Howarth C."/>
            <person name="Imamovic A."/>
            <person name="Larimer J."/>
            <person name="McCowen C."/>
            <person name="Montmayeur A."/>
            <person name="Murphy C."/>
            <person name="Neiman D."/>
            <person name="Pearson M."/>
            <person name="Priest M."/>
            <person name="Roberts A."/>
            <person name="Saif S."/>
            <person name="Shea T."/>
            <person name="Sisk P."/>
            <person name="Sykes S."/>
            <person name="Wortman J."/>
            <person name="Nusbaum C."/>
            <person name="Birren B."/>
        </authorList>
    </citation>
    <scope>NUCLEOTIDE SEQUENCE [LARGE SCALE GENOMIC DNA]</scope>
    <source>
        <strain evidence="1 2">ATCC 49720</strain>
    </source>
</reference>
<organism evidence="1 2">
    <name type="scientific">Afipia clevelandensis ATCC 49720</name>
    <dbReference type="NCBI Taxonomy" id="883079"/>
    <lineage>
        <taxon>Bacteria</taxon>
        <taxon>Pseudomonadati</taxon>
        <taxon>Pseudomonadota</taxon>
        <taxon>Alphaproteobacteria</taxon>
        <taxon>Hyphomicrobiales</taxon>
        <taxon>Nitrobacteraceae</taxon>
        <taxon>Afipia</taxon>
    </lineage>
</organism>
<accession>K8P7P5</accession>
<evidence type="ECO:0000313" key="2">
    <source>
        <dbReference type="Proteomes" id="UP000001095"/>
    </source>
</evidence>
<comment type="caution">
    <text evidence="1">The sequence shown here is derived from an EMBL/GenBank/DDBJ whole genome shotgun (WGS) entry which is preliminary data.</text>
</comment>
<proteinExistence type="predicted"/>
<dbReference type="HOGENOM" id="CLU_2490888_0_0_5"/>